<dbReference type="AlphaFoldDB" id="A0A1F7Y280"/>
<evidence type="ECO:0000256" key="1">
    <source>
        <dbReference type="ARBA" id="ARBA00004370"/>
    </source>
</evidence>
<keyword evidence="5" id="KW-0472">Membrane</keyword>
<evidence type="ECO:0000256" key="2">
    <source>
        <dbReference type="ARBA" id="ARBA00022448"/>
    </source>
</evidence>
<evidence type="ECO:0000313" key="8">
    <source>
        <dbReference type="Proteomes" id="UP000176741"/>
    </source>
</evidence>
<evidence type="ECO:0000256" key="6">
    <source>
        <dbReference type="ARBA" id="ARBA00023310"/>
    </source>
</evidence>
<protein>
    <submittedName>
        <fullName evidence="7">Uncharacterized protein</fullName>
    </submittedName>
</protein>
<accession>A0A1F7Y280</accession>
<dbReference type="InterPro" id="IPR000711">
    <property type="entry name" value="ATPase_OSCP/dsu"/>
</dbReference>
<keyword evidence="3" id="KW-0375">Hydrogen ion transport</keyword>
<sequence>MILKDRQKAEIIAKGIIAYLRKNKNENLLDLVVDALERRALRDNYALVTSALALTEKEKEKAKKLVEKLLNGKEAKIRFGEDASILDGIQVSYRDQIWDLSLAGQLQQFLKNK</sequence>
<evidence type="ECO:0000256" key="5">
    <source>
        <dbReference type="ARBA" id="ARBA00023136"/>
    </source>
</evidence>
<keyword evidence="4" id="KW-0406">Ion transport</keyword>
<organism evidence="7 8">
    <name type="scientific">Candidatus Woesebacteria bacterium RIFCSPHIGHO2_01_FULL_38_26b</name>
    <dbReference type="NCBI Taxonomy" id="1802491"/>
    <lineage>
        <taxon>Bacteria</taxon>
        <taxon>Candidatus Woeseibacteriota</taxon>
    </lineage>
</organism>
<evidence type="ECO:0000313" key="7">
    <source>
        <dbReference type="EMBL" id="OGM21424.1"/>
    </source>
</evidence>
<dbReference type="EMBL" id="MGGD01000010">
    <property type="protein sequence ID" value="OGM21424.1"/>
    <property type="molecule type" value="Genomic_DNA"/>
</dbReference>
<comment type="caution">
    <text evidence="7">The sequence shown here is derived from an EMBL/GenBank/DDBJ whole genome shotgun (WGS) entry which is preliminary data.</text>
</comment>
<name>A0A1F7Y280_9BACT</name>
<evidence type="ECO:0000256" key="4">
    <source>
        <dbReference type="ARBA" id="ARBA00023065"/>
    </source>
</evidence>
<comment type="subcellular location">
    <subcellularLocation>
        <location evidence="1">Membrane</location>
    </subcellularLocation>
</comment>
<keyword evidence="2" id="KW-0813">Transport</keyword>
<dbReference type="GO" id="GO:0046933">
    <property type="term" value="F:proton-transporting ATP synthase activity, rotational mechanism"/>
    <property type="evidence" value="ECO:0007669"/>
    <property type="project" value="InterPro"/>
</dbReference>
<reference evidence="7 8" key="1">
    <citation type="journal article" date="2016" name="Nat. Commun.">
        <title>Thousands of microbial genomes shed light on interconnected biogeochemical processes in an aquifer system.</title>
        <authorList>
            <person name="Anantharaman K."/>
            <person name="Brown C.T."/>
            <person name="Hug L.A."/>
            <person name="Sharon I."/>
            <person name="Castelle C.J."/>
            <person name="Probst A.J."/>
            <person name="Thomas B.C."/>
            <person name="Singh A."/>
            <person name="Wilkins M.J."/>
            <person name="Karaoz U."/>
            <person name="Brodie E.L."/>
            <person name="Williams K.H."/>
            <person name="Hubbard S.S."/>
            <person name="Banfield J.F."/>
        </authorList>
    </citation>
    <scope>NUCLEOTIDE SEQUENCE [LARGE SCALE GENOMIC DNA]</scope>
</reference>
<dbReference type="Proteomes" id="UP000176741">
    <property type="component" value="Unassembled WGS sequence"/>
</dbReference>
<dbReference type="Pfam" id="PF00213">
    <property type="entry name" value="OSCP"/>
    <property type="match status" value="1"/>
</dbReference>
<dbReference type="GO" id="GO:0016020">
    <property type="term" value="C:membrane"/>
    <property type="evidence" value="ECO:0007669"/>
    <property type="project" value="UniProtKB-SubCell"/>
</dbReference>
<proteinExistence type="predicted"/>
<gene>
    <name evidence="7" type="ORF">A2771_03885</name>
</gene>
<evidence type="ECO:0000256" key="3">
    <source>
        <dbReference type="ARBA" id="ARBA00022781"/>
    </source>
</evidence>
<keyword evidence="6" id="KW-0066">ATP synthesis</keyword>